<feature type="region of interest" description="Disordered" evidence="1">
    <location>
        <begin position="1"/>
        <end position="29"/>
    </location>
</feature>
<keyword evidence="2" id="KW-1133">Transmembrane helix</keyword>
<keyword evidence="2" id="KW-0812">Transmembrane</keyword>
<dbReference type="EMBL" id="BLLK01000069">
    <property type="protein sequence ID" value="GFH59591.1"/>
    <property type="molecule type" value="Genomic_DNA"/>
</dbReference>
<keyword evidence="5" id="KW-1185">Reference proteome</keyword>
<proteinExistence type="predicted"/>
<dbReference type="AlphaFoldDB" id="A0AAD3D837"/>
<dbReference type="Proteomes" id="UP001054902">
    <property type="component" value="Unassembled WGS sequence"/>
</dbReference>
<feature type="transmembrane region" description="Helical" evidence="2">
    <location>
        <begin position="48"/>
        <end position="65"/>
    </location>
</feature>
<feature type="domain" description="Glycosyl transferase family 25" evidence="3">
    <location>
        <begin position="109"/>
        <end position="289"/>
    </location>
</feature>
<accession>A0AAD3D837</accession>
<protein>
    <recommendedName>
        <fullName evidence="3">Glycosyl transferase family 25 domain-containing protein</fullName>
    </recommendedName>
</protein>
<dbReference type="InterPro" id="IPR002654">
    <property type="entry name" value="Glyco_trans_25"/>
</dbReference>
<reference evidence="4 5" key="1">
    <citation type="journal article" date="2021" name="Sci. Rep.">
        <title>The genome of the diatom Chaetoceros tenuissimus carries an ancient integrated fragment of an extant virus.</title>
        <authorList>
            <person name="Hongo Y."/>
            <person name="Kimura K."/>
            <person name="Takaki Y."/>
            <person name="Yoshida Y."/>
            <person name="Baba S."/>
            <person name="Kobayashi G."/>
            <person name="Nagasaki K."/>
            <person name="Hano T."/>
            <person name="Tomaru Y."/>
        </authorList>
    </citation>
    <scope>NUCLEOTIDE SEQUENCE [LARGE SCALE GENOMIC DNA]</scope>
    <source>
        <strain evidence="4 5">NIES-3715</strain>
    </source>
</reference>
<dbReference type="Pfam" id="PF01755">
    <property type="entry name" value="Glyco_transf_25"/>
    <property type="match status" value="1"/>
</dbReference>
<evidence type="ECO:0000256" key="2">
    <source>
        <dbReference type="SAM" id="Phobius"/>
    </source>
</evidence>
<name>A0AAD3D837_9STRA</name>
<evidence type="ECO:0000259" key="3">
    <source>
        <dbReference type="Pfam" id="PF01755"/>
    </source>
</evidence>
<keyword evidence="2" id="KW-0472">Membrane</keyword>
<evidence type="ECO:0000313" key="5">
    <source>
        <dbReference type="Proteomes" id="UP001054902"/>
    </source>
</evidence>
<organism evidence="4 5">
    <name type="scientific">Chaetoceros tenuissimus</name>
    <dbReference type="NCBI Taxonomy" id="426638"/>
    <lineage>
        <taxon>Eukaryota</taxon>
        <taxon>Sar</taxon>
        <taxon>Stramenopiles</taxon>
        <taxon>Ochrophyta</taxon>
        <taxon>Bacillariophyta</taxon>
        <taxon>Coscinodiscophyceae</taxon>
        <taxon>Chaetocerotophycidae</taxon>
        <taxon>Chaetocerotales</taxon>
        <taxon>Chaetocerotaceae</taxon>
        <taxon>Chaetoceros</taxon>
    </lineage>
</organism>
<sequence>MLRNNRQSPHRIKTEITSPLDPHSPPKSKKWIRTRRRSIYCLPIRRKLLSFVILGLIFIVTLNYSKSSKTISVMKQEDSTEEQIQKHNIRNTIQLEKSPFFSDESVKIPMYYVNLDSSPDRRKEIENDFANFDEDLKAHLELHRVSAVTIDDVKQMLEENTFLLNNNVTLSAPENRHLPDTYKFGEAACTLSHLKAIKQAYDDGVKVAVVIEDDSLLTNDFAKYWRSYAAEAPSDWSILQLITSNPAVNKRDLHKHGDYWITWEPQHWSTVGYTINRKGMKELLDKLYNSQKGQWRLDEPYILVADEVLYYFTSKPYTSTYPWITARDVETTIAMNLGSKRDLTFGQSETRPNLQVSHTRNESIAVVMSCRLRNENEIVNELDRIKLDMAILAKANPKSFWFVSVVLVDIELKHFFANQIASLSLPKESFYVSVDDKPFNKFTFVSRIKKQLRMFDFVLFKDNHIYLDGFPWSTFMETKKDSIIAAPYRNNVEISLQRKIKLLVHEPNELVNFQDSALFNKYTSASYKKLEGTVTTYLENGFVLMDSNFAVWFFDQVEDYMDNEIDYGLDNMWCGAAEEFNRTHSASHTASCILAPVSIQDNHGKKAHKNEEMHKAQIAAMRRYEENDRFARWAKKSSKFRPFTRKIQEIHNICQRNGVKKVEDYWSECFSFFMKHEVQGIQSISIDGFSMLTDLFESKF</sequence>
<gene>
    <name evidence="4" type="ORF">CTEN210_16067</name>
</gene>
<evidence type="ECO:0000313" key="4">
    <source>
        <dbReference type="EMBL" id="GFH59591.1"/>
    </source>
</evidence>
<comment type="caution">
    <text evidence="4">The sequence shown here is derived from an EMBL/GenBank/DDBJ whole genome shotgun (WGS) entry which is preliminary data.</text>
</comment>
<evidence type="ECO:0000256" key="1">
    <source>
        <dbReference type="SAM" id="MobiDB-lite"/>
    </source>
</evidence>